<evidence type="ECO:0000259" key="8">
    <source>
        <dbReference type="PROSITE" id="PS51900"/>
    </source>
</evidence>
<dbReference type="SUPFAM" id="SSF56349">
    <property type="entry name" value="DNA breaking-rejoining enzymes"/>
    <property type="match status" value="1"/>
</dbReference>
<dbReference type="InterPro" id="IPR044068">
    <property type="entry name" value="CB"/>
</dbReference>
<name>A0A4T2BLW8_9MICO</name>
<evidence type="ECO:0000256" key="4">
    <source>
        <dbReference type="ARBA" id="ARBA00023172"/>
    </source>
</evidence>
<dbReference type="InterPro" id="IPR050808">
    <property type="entry name" value="Phage_Integrase"/>
</dbReference>
<dbReference type="InterPro" id="IPR053876">
    <property type="entry name" value="Phage_int_M"/>
</dbReference>
<dbReference type="EMBL" id="QYRT01000039">
    <property type="protein sequence ID" value="TIH32693.1"/>
    <property type="molecule type" value="Genomic_DNA"/>
</dbReference>
<proteinExistence type="inferred from homology"/>
<reference evidence="9 10" key="1">
    <citation type="journal article" date="2019" name="Microorganisms">
        <title>Systematic Affiliation and Genome Analysis of Subtercola vilae DB165(T) with Particular Emphasis on Cold Adaptation of an Isolate from a High-Altitude Cold Volcano Lake.</title>
        <authorList>
            <person name="Villalobos A.S."/>
            <person name="Wiese J."/>
            <person name="Imhoff J.F."/>
            <person name="Dorador C."/>
            <person name="Keller A."/>
            <person name="Hentschel U."/>
        </authorList>
    </citation>
    <scope>NUCLEOTIDE SEQUENCE [LARGE SCALE GENOMIC DNA]</scope>
    <source>
        <strain evidence="9 10">DB165</strain>
    </source>
</reference>
<evidence type="ECO:0000256" key="3">
    <source>
        <dbReference type="ARBA" id="ARBA00023125"/>
    </source>
</evidence>
<dbReference type="InterPro" id="IPR002104">
    <property type="entry name" value="Integrase_catalytic"/>
</dbReference>
<organism evidence="9 10">
    <name type="scientific">Subtercola vilae</name>
    <dbReference type="NCBI Taxonomy" id="2056433"/>
    <lineage>
        <taxon>Bacteria</taxon>
        <taxon>Bacillati</taxon>
        <taxon>Actinomycetota</taxon>
        <taxon>Actinomycetes</taxon>
        <taxon>Micrococcales</taxon>
        <taxon>Microbacteriaceae</taxon>
        <taxon>Subtercola</taxon>
    </lineage>
</organism>
<comment type="caution">
    <text evidence="9">The sequence shown here is derived from an EMBL/GenBank/DDBJ whole genome shotgun (WGS) entry which is preliminary data.</text>
</comment>
<dbReference type="Gene3D" id="1.10.150.130">
    <property type="match status" value="1"/>
</dbReference>
<feature type="compositionally biased region" description="Basic and acidic residues" evidence="6">
    <location>
        <begin position="387"/>
        <end position="406"/>
    </location>
</feature>
<dbReference type="PROSITE" id="PS51900">
    <property type="entry name" value="CB"/>
    <property type="match status" value="1"/>
</dbReference>
<evidence type="ECO:0000256" key="5">
    <source>
        <dbReference type="PROSITE-ProRule" id="PRU01248"/>
    </source>
</evidence>
<evidence type="ECO:0000313" key="9">
    <source>
        <dbReference type="EMBL" id="TIH32693.1"/>
    </source>
</evidence>
<dbReference type="PROSITE" id="PS51898">
    <property type="entry name" value="TYR_RECOMBINASE"/>
    <property type="match status" value="1"/>
</dbReference>
<sequence length="406" mass="44588">MMPRTRDSGDGGLYYDKKRNLWLGVVDDGFTADGRRKQRRVSSRSQSVARDKLDTLKTEIKIHGSPLGNQTVAEWGAFWLETICKPKLKPQPYRTYRAILATWVIPAIGKKKVKEVRPSDLQRIYAKIKTAGHTATASKTHTVLSSMFESARLEKLVGDNVAKSVRAPKPLKKARDTLAPEETMRILNAANTSAGTKWLVSLYAGIRQGERLGATIDSVDFGTGLFTVLWGLSEANYEHGCDGTCSAKAAGHCPKKQLVTPDDMEYRVLKGRLMLLPPKSGESRTFPLPVSLLALLRSQILELDNQPNPHGLLWPAKDGSPITSGVDQAEWKALLIQAGVDRPTATTHWARHTAISDLTASGVPERVIGEIVGHKSPGVTGRYQHVSSRDAADAMGKLEERRQIEG</sequence>
<gene>
    <name evidence="9" type="ORF">D4765_15490</name>
</gene>
<dbReference type="GO" id="GO:0015074">
    <property type="term" value="P:DNA integration"/>
    <property type="evidence" value="ECO:0007669"/>
    <property type="project" value="UniProtKB-KW"/>
</dbReference>
<evidence type="ECO:0000313" key="10">
    <source>
        <dbReference type="Proteomes" id="UP000306192"/>
    </source>
</evidence>
<dbReference type="PANTHER" id="PTHR30629">
    <property type="entry name" value="PROPHAGE INTEGRASE"/>
    <property type="match status" value="1"/>
</dbReference>
<dbReference type="GO" id="GO:0006310">
    <property type="term" value="P:DNA recombination"/>
    <property type="evidence" value="ECO:0007669"/>
    <property type="project" value="UniProtKB-KW"/>
</dbReference>
<evidence type="ECO:0000256" key="6">
    <source>
        <dbReference type="SAM" id="MobiDB-lite"/>
    </source>
</evidence>
<keyword evidence="3 5" id="KW-0238">DNA-binding</keyword>
<dbReference type="InterPro" id="IPR013762">
    <property type="entry name" value="Integrase-like_cat_sf"/>
</dbReference>
<keyword evidence="2" id="KW-0229">DNA integration</keyword>
<dbReference type="GO" id="GO:0003677">
    <property type="term" value="F:DNA binding"/>
    <property type="evidence" value="ECO:0007669"/>
    <property type="project" value="UniProtKB-UniRule"/>
</dbReference>
<dbReference type="InterPro" id="IPR011010">
    <property type="entry name" value="DNA_brk_join_enz"/>
</dbReference>
<dbReference type="Proteomes" id="UP000306192">
    <property type="component" value="Unassembled WGS sequence"/>
</dbReference>
<dbReference type="Pfam" id="PF00589">
    <property type="entry name" value="Phage_integrase"/>
    <property type="match status" value="1"/>
</dbReference>
<evidence type="ECO:0000256" key="2">
    <source>
        <dbReference type="ARBA" id="ARBA00022908"/>
    </source>
</evidence>
<protein>
    <submittedName>
        <fullName evidence="9">Integrase</fullName>
    </submittedName>
</protein>
<accession>A0A4T2BLW8</accession>
<dbReference type="Gene3D" id="1.10.443.10">
    <property type="entry name" value="Intergrase catalytic core"/>
    <property type="match status" value="1"/>
</dbReference>
<dbReference type="InterPro" id="IPR010998">
    <property type="entry name" value="Integrase_recombinase_N"/>
</dbReference>
<comment type="similarity">
    <text evidence="1">Belongs to the 'phage' integrase family.</text>
</comment>
<feature type="domain" description="Core-binding (CB)" evidence="8">
    <location>
        <begin position="70"/>
        <end position="152"/>
    </location>
</feature>
<dbReference type="AlphaFoldDB" id="A0A4T2BLW8"/>
<feature type="domain" description="Tyr recombinase" evidence="7">
    <location>
        <begin position="173"/>
        <end position="396"/>
    </location>
</feature>
<evidence type="ECO:0000259" key="7">
    <source>
        <dbReference type="PROSITE" id="PS51898"/>
    </source>
</evidence>
<dbReference type="PANTHER" id="PTHR30629:SF2">
    <property type="entry name" value="PROPHAGE INTEGRASE INTS-RELATED"/>
    <property type="match status" value="1"/>
</dbReference>
<dbReference type="Pfam" id="PF22022">
    <property type="entry name" value="Phage_int_M"/>
    <property type="match status" value="1"/>
</dbReference>
<feature type="region of interest" description="Disordered" evidence="6">
    <location>
        <begin position="379"/>
        <end position="406"/>
    </location>
</feature>
<keyword evidence="4" id="KW-0233">DNA recombination</keyword>
<keyword evidence="10" id="KW-1185">Reference proteome</keyword>
<evidence type="ECO:0000256" key="1">
    <source>
        <dbReference type="ARBA" id="ARBA00008857"/>
    </source>
</evidence>